<protein>
    <submittedName>
        <fullName evidence="2">Uncharacterized protein</fullName>
    </submittedName>
</protein>
<organism evidence="2">
    <name type="scientific">bioreactor metagenome</name>
    <dbReference type="NCBI Taxonomy" id="1076179"/>
    <lineage>
        <taxon>unclassified sequences</taxon>
        <taxon>metagenomes</taxon>
        <taxon>ecological metagenomes</taxon>
    </lineage>
</organism>
<dbReference type="Gene3D" id="2.10.270.10">
    <property type="entry name" value="Cholin Binding"/>
    <property type="match status" value="1"/>
</dbReference>
<dbReference type="AlphaFoldDB" id="A0A645J7E6"/>
<evidence type="ECO:0000313" key="2">
    <source>
        <dbReference type="EMBL" id="MPN59541.1"/>
    </source>
</evidence>
<accession>A0A645J7E6</accession>
<comment type="caution">
    <text evidence="2">The sequence shown here is derived from an EMBL/GenBank/DDBJ whole genome shotgun (WGS) entry which is preliminary data.</text>
</comment>
<sequence length="94" mass="10638">MELVIDEGTARGWSQNDAGQWQYIGENGKPVIGWLTAENGKYHYYYFTADGVMVSGKWLELDGKWYYFNADGSLAKNTKVGGYEVDENGVRKTK</sequence>
<gene>
    <name evidence="2" type="ORF">SDC9_207262</name>
</gene>
<proteinExistence type="predicted"/>
<name>A0A645J7E6_9ZZZZ</name>
<dbReference type="Pfam" id="PF19127">
    <property type="entry name" value="Choline_bind_3"/>
    <property type="match status" value="1"/>
</dbReference>
<dbReference type="SUPFAM" id="SSF69360">
    <property type="entry name" value="Cell wall binding repeat"/>
    <property type="match status" value="1"/>
</dbReference>
<reference evidence="2" key="1">
    <citation type="submission" date="2019-08" db="EMBL/GenBank/DDBJ databases">
        <authorList>
            <person name="Kucharzyk K."/>
            <person name="Murdoch R.W."/>
            <person name="Higgins S."/>
            <person name="Loffler F."/>
        </authorList>
    </citation>
    <scope>NUCLEOTIDE SEQUENCE</scope>
</reference>
<keyword evidence="1" id="KW-0677">Repeat</keyword>
<dbReference type="InterPro" id="IPR018337">
    <property type="entry name" value="Cell_wall/Cho-bd_repeat"/>
</dbReference>
<dbReference type="PROSITE" id="PS51170">
    <property type="entry name" value="CW"/>
    <property type="match status" value="2"/>
</dbReference>
<dbReference type="EMBL" id="VSSQ01133664">
    <property type="protein sequence ID" value="MPN59541.1"/>
    <property type="molecule type" value="Genomic_DNA"/>
</dbReference>
<evidence type="ECO:0000256" key="1">
    <source>
        <dbReference type="ARBA" id="ARBA00022737"/>
    </source>
</evidence>